<accession>A0A2W7C1R2</accession>
<dbReference type="Proteomes" id="UP000248616">
    <property type="component" value="Unassembled WGS sequence"/>
</dbReference>
<evidence type="ECO:0000313" key="2">
    <source>
        <dbReference type="EMBL" id="PZV37045.1"/>
    </source>
</evidence>
<reference evidence="3" key="1">
    <citation type="submission" date="2017-03" db="EMBL/GenBank/DDBJ databases">
        <authorList>
            <person name="Safronova V.I."/>
            <person name="Sazanova A.L."/>
            <person name="Chirak E.R."/>
        </authorList>
    </citation>
    <scope>NUCLEOTIDE SEQUENCE [LARGE SCALE GENOMIC DNA]</scope>
    <source>
        <strain evidence="3">Ach-343</strain>
    </source>
</reference>
<evidence type="ECO:0000313" key="3">
    <source>
        <dbReference type="Proteomes" id="UP000248616"/>
    </source>
</evidence>
<gene>
    <name evidence="2" type="ORF">B5V02_18405</name>
</gene>
<organism evidence="2 3">
    <name type="scientific">Mesorhizobium kowhaii</name>
    <dbReference type="NCBI Taxonomy" id="1300272"/>
    <lineage>
        <taxon>Bacteria</taxon>
        <taxon>Pseudomonadati</taxon>
        <taxon>Pseudomonadota</taxon>
        <taxon>Alphaproteobacteria</taxon>
        <taxon>Hyphomicrobiales</taxon>
        <taxon>Phyllobacteriaceae</taxon>
        <taxon>Mesorhizobium</taxon>
    </lineage>
</organism>
<dbReference type="NCBIfam" id="TIGR00074">
    <property type="entry name" value="hypC_hupF"/>
    <property type="match status" value="1"/>
</dbReference>
<dbReference type="GO" id="GO:0005506">
    <property type="term" value="F:iron ion binding"/>
    <property type="evidence" value="ECO:0007669"/>
    <property type="project" value="TreeGrafter"/>
</dbReference>
<keyword evidence="2" id="KW-0489">Methyltransferase</keyword>
<keyword evidence="3" id="KW-1185">Reference proteome</keyword>
<dbReference type="AlphaFoldDB" id="A0A2W7C1R2"/>
<sequence length="110" mass="11660">MCVGVPFQVVECSGGIALCTGRSGTRRVDMTLVGDQPAGTWILAFLDTARETVTAEMARLIADAIEATERALAGDADLDHLFADLVGRQPQLPEHLRPTQALAPQGTEDA</sequence>
<dbReference type="EMBL" id="MZXV01000038">
    <property type="protein sequence ID" value="PZV37045.1"/>
    <property type="molecule type" value="Genomic_DNA"/>
</dbReference>
<dbReference type="PANTHER" id="PTHR35177">
    <property type="entry name" value="HYDROGENASE MATURATION FACTOR HYBG"/>
    <property type="match status" value="1"/>
</dbReference>
<dbReference type="PROSITE" id="PS01097">
    <property type="entry name" value="HUPF_HYPC"/>
    <property type="match status" value="1"/>
</dbReference>
<evidence type="ECO:0000256" key="1">
    <source>
        <dbReference type="ARBA" id="ARBA00006018"/>
    </source>
</evidence>
<dbReference type="Pfam" id="PF01455">
    <property type="entry name" value="HupF_HypC"/>
    <property type="match status" value="1"/>
</dbReference>
<protein>
    <submittedName>
        <fullName evidence="2">RNA methyltransferase</fullName>
    </submittedName>
</protein>
<proteinExistence type="inferred from homology"/>
<dbReference type="GO" id="GO:0051604">
    <property type="term" value="P:protein maturation"/>
    <property type="evidence" value="ECO:0007669"/>
    <property type="project" value="TreeGrafter"/>
</dbReference>
<dbReference type="PANTHER" id="PTHR35177:SF2">
    <property type="entry name" value="HYDROGENASE MATURATION FACTOR HYBG"/>
    <property type="match status" value="1"/>
</dbReference>
<keyword evidence="2" id="KW-0808">Transferase</keyword>
<name>A0A2W7C1R2_9HYPH</name>
<dbReference type="RefSeq" id="WP_111545607.1">
    <property type="nucleotide sequence ID" value="NZ_MZXV01000038.1"/>
</dbReference>
<dbReference type="InterPro" id="IPR019812">
    <property type="entry name" value="Hydgase_assmbl_chp_CS"/>
</dbReference>
<dbReference type="InterPro" id="IPR001109">
    <property type="entry name" value="Hydrogenase_HupF/HypC"/>
</dbReference>
<comment type="caution">
    <text evidence="2">The sequence shown here is derived from an EMBL/GenBank/DDBJ whole genome shotgun (WGS) entry which is preliminary data.</text>
</comment>
<dbReference type="SUPFAM" id="SSF159127">
    <property type="entry name" value="HupF/HypC-like"/>
    <property type="match status" value="1"/>
</dbReference>
<dbReference type="GO" id="GO:0008168">
    <property type="term" value="F:methyltransferase activity"/>
    <property type="evidence" value="ECO:0007669"/>
    <property type="project" value="UniProtKB-KW"/>
</dbReference>
<dbReference type="GO" id="GO:0032259">
    <property type="term" value="P:methylation"/>
    <property type="evidence" value="ECO:0007669"/>
    <property type="project" value="UniProtKB-KW"/>
</dbReference>
<dbReference type="GO" id="GO:1902670">
    <property type="term" value="F:carbon dioxide binding"/>
    <property type="evidence" value="ECO:0007669"/>
    <property type="project" value="TreeGrafter"/>
</dbReference>
<comment type="similarity">
    <text evidence="1">Belongs to the HupF/HypC family.</text>
</comment>
<dbReference type="Gene3D" id="2.30.30.140">
    <property type="match status" value="1"/>
</dbReference>
<dbReference type="OrthoDB" id="9806017at2"/>
<dbReference type="PRINTS" id="PR00445">
    <property type="entry name" value="HUPFHYPC"/>
</dbReference>